<evidence type="ECO:0000313" key="2">
    <source>
        <dbReference type="EMBL" id="MPD01401.1"/>
    </source>
</evidence>
<dbReference type="Proteomes" id="UP000324222">
    <property type="component" value="Unassembled WGS sequence"/>
</dbReference>
<feature type="region of interest" description="Disordered" evidence="1">
    <location>
        <begin position="1"/>
        <end position="68"/>
    </location>
</feature>
<evidence type="ECO:0000256" key="1">
    <source>
        <dbReference type="SAM" id="MobiDB-lite"/>
    </source>
</evidence>
<dbReference type="EMBL" id="VSRR010126993">
    <property type="protein sequence ID" value="MPD01401.1"/>
    <property type="molecule type" value="Genomic_DNA"/>
</dbReference>
<name>A0A5B7JWX6_PORTR</name>
<dbReference type="AlphaFoldDB" id="A0A5B7JWX6"/>
<feature type="compositionally biased region" description="Basic and acidic residues" evidence="1">
    <location>
        <begin position="1"/>
        <end position="12"/>
    </location>
</feature>
<comment type="caution">
    <text evidence="2">The sequence shown here is derived from an EMBL/GenBank/DDBJ whole genome shotgun (WGS) entry which is preliminary data.</text>
</comment>
<reference evidence="2 3" key="1">
    <citation type="submission" date="2019-05" db="EMBL/GenBank/DDBJ databases">
        <title>Another draft genome of Portunus trituberculatus and its Hox gene families provides insights of decapod evolution.</title>
        <authorList>
            <person name="Jeong J.-H."/>
            <person name="Song I."/>
            <person name="Kim S."/>
            <person name="Choi T."/>
            <person name="Kim D."/>
            <person name="Ryu S."/>
            <person name="Kim W."/>
        </authorList>
    </citation>
    <scope>NUCLEOTIDE SEQUENCE [LARGE SCALE GENOMIC DNA]</scope>
    <source>
        <tissue evidence="2">Muscle</tissue>
    </source>
</reference>
<evidence type="ECO:0000313" key="3">
    <source>
        <dbReference type="Proteomes" id="UP000324222"/>
    </source>
</evidence>
<feature type="compositionally biased region" description="Basic and acidic residues" evidence="1">
    <location>
        <begin position="54"/>
        <end position="68"/>
    </location>
</feature>
<accession>A0A5B7JWX6</accession>
<organism evidence="2 3">
    <name type="scientific">Portunus trituberculatus</name>
    <name type="common">Swimming crab</name>
    <name type="synonym">Neptunus trituberculatus</name>
    <dbReference type="NCBI Taxonomy" id="210409"/>
    <lineage>
        <taxon>Eukaryota</taxon>
        <taxon>Metazoa</taxon>
        <taxon>Ecdysozoa</taxon>
        <taxon>Arthropoda</taxon>
        <taxon>Crustacea</taxon>
        <taxon>Multicrustacea</taxon>
        <taxon>Malacostraca</taxon>
        <taxon>Eumalacostraca</taxon>
        <taxon>Eucarida</taxon>
        <taxon>Decapoda</taxon>
        <taxon>Pleocyemata</taxon>
        <taxon>Brachyura</taxon>
        <taxon>Eubrachyura</taxon>
        <taxon>Portunoidea</taxon>
        <taxon>Portunidae</taxon>
        <taxon>Portuninae</taxon>
        <taxon>Portunus</taxon>
    </lineage>
</organism>
<proteinExistence type="predicted"/>
<protein>
    <submittedName>
        <fullName evidence="2">Uncharacterized protein</fullName>
    </submittedName>
</protein>
<gene>
    <name evidence="2" type="ORF">E2C01_096926</name>
</gene>
<keyword evidence="3" id="KW-1185">Reference proteome</keyword>
<sequence length="68" mass="7823">MDTDEHKTEKLESAMNKQRHHDGRLMTSDPACLNLTPDQQPHAPTKPSNGIDLSSRRQKERETQPSWN</sequence>